<evidence type="ECO:0000313" key="2">
    <source>
        <dbReference type="EMBL" id="KKY18158.1"/>
    </source>
</evidence>
<protein>
    <submittedName>
        <fullName evidence="2">Putative phenazine biosynthesis protein</fullName>
    </submittedName>
</protein>
<dbReference type="PIRSF" id="PIRSF016184">
    <property type="entry name" value="PhzC_PhzF"/>
    <property type="match status" value="1"/>
</dbReference>
<organism evidence="2 3">
    <name type="scientific">Phaeomoniella chlamydospora</name>
    <name type="common">Phaeoacremonium chlamydosporum</name>
    <dbReference type="NCBI Taxonomy" id="158046"/>
    <lineage>
        <taxon>Eukaryota</taxon>
        <taxon>Fungi</taxon>
        <taxon>Dikarya</taxon>
        <taxon>Ascomycota</taxon>
        <taxon>Pezizomycotina</taxon>
        <taxon>Eurotiomycetes</taxon>
        <taxon>Chaetothyriomycetidae</taxon>
        <taxon>Phaeomoniellales</taxon>
        <taxon>Phaeomoniellaceae</taxon>
        <taxon>Phaeomoniella</taxon>
    </lineage>
</organism>
<reference evidence="2 3" key="1">
    <citation type="submission" date="2015-05" db="EMBL/GenBank/DDBJ databases">
        <title>Distinctive expansion of gene families associated with plant cell wall degradation and secondary metabolism in the genomes of grapevine trunk pathogens.</title>
        <authorList>
            <person name="Lawrence D.P."/>
            <person name="Travadon R."/>
            <person name="Rolshausen P.E."/>
            <person name="Baumgartner K."/>
        </authorList>
    </citation>
    <scope>NUCLEOTIDE SEQUENCE [LARGE SCALE GENOMIC DNA]</scope>
    <source>
        <strain evidence="2">UCRPC4</strain>
    </source>
</reference>
<name>A0A0G2G2Q1_PHACM</name>
<gene>
    <name evidence="2" type="ORF">UCRPC4_g05108</name>
</gene>
<evidence type="ECO:0000313" key="3">
    <source>
        <dbReference type="Proteomes" id="UP000053317"/>
    </source>
</evidence>
<dbReference type="GO" id="GO:0016853">
    <property type="term" value="F:isomerase activity"/>
    <property type="evidence" value="ECO:0007669"/>
    <property type="project" value="TreeGrafter"/>
</dbReference>
<accession>A0A0G2G2Q1</accession>
<dbReference type="Pfam" id="PF02567">
    <property type="entry name" value="PhzC-PhzF"/>
    <property type="match status" value="1"/>
</dbReference>
<dbReference type="OrthoDB" id="75169at2759"/>
<dbReference type="Gene3D" id="3.10.310.10">
    <property type="entry name" value="Diaminopimelate Epimerase, Chain A, domain 1"/>
    <property type="match status" value="2"/>
</dbReference>
<sequence>MQLPFVTLDVFTSKRFEGNPVAIVKVPTGTNISQLQKQHVAKEFNLSETVFLHEQTDKDLGEGAFRVDIFTAIAEVPFAGHPVTGTANYLLHYLKDSKSKALITKAGRIPFHVTDNGVQLQVAHNVHIHSQPFASQPFGHYPVVSIVKGMTFILAQLPTLEDLSHQTQNLLGPENTYTSHEALDPTWQAGIVTTFYYVDLGLSSEHSPTPTRLIRTRMFGSREDPATGSASSALCCYLTLTQKPKANRATYHLTQGVEMNRESHIFIEVTLTDDGNGIKEVLLSGTAVKVMEGSVEM</sequence>
<dbReference type="PANTHER" id="PTHR13774:SF32">
    <property type="entry name" value="ANTISENSE-ENHANCING SEQUENCE 1"/>
    <property type="match status" value="1"/>
</dbReference>
<dbReference type="GO" id="GO:0005737">
    <property type="term" value="C:cytoplasm"/>
    <property type="evidence" value="ECO:0007669"/>
    <property type="project" value="TreeGrafter"/>
</dbReference>
<dbReference type="Proteomes" id="UP000053317">
    <property type="component" value="Unassembled WGS sequence"/>
</dbReference>
<comment type="caution">
    <text evidence="2">The sequence shown here is derived from an EMBL/GenBank/DDBJ whole genome shotgun (WGS) entry which is preliminary data.</text>
</comment>
<feature type="active site" evidence="1">
    <location>
        <position position="48"/>
    </location>
</feature>
<dbReference type="NCBIfam" id="TIGR00654">
    <property type="entry name" value="PhzF_family"/>
    <property type="match status" value="1"/>
</dbReference>
<reference evidence="2 3" key="2">
    <citation type="submission" date="2015-05" db="EMBL/GenBank/DDBJ databases">
        <authorList>
            <person name="Morales-Cruz A."/>
            <person name="Amrine K.C."/>
            <person name="Cantu D."/>
        </authorList>
    </citation>
    <scope>NUCLEOTIDE SEQUENCE [LARGE SCALE GENOMIC DNA]</scope>
    <source>
        <strain evidence="2">UCRPC4</strain>
    </source>
</reference>
<dbReference type="EMBL" id="LCWF01000130">
    <property type="protein sequence ID" value="KKY18158.1"/>
    <property type="molecule type" value="Genomic_DNA"/>
</dbReference>
<dbReference type="AlphaFoldDB" id="A0A0G2G2Q1"/>
<proteinExistence type="predicted"/>
<dbReference type="PANTHER" id="PTHR13774">
    <property type="entry name" value="PHENAZINE BIOSYNTHESIS PROTEIN"/>
    <property type="match status" value="1"/>
</dbReference>
<keyword evidence="3" id="KW-1185">Reference proteome</keyword>
<dbReference type="SUPFAM" id="SSF54506">
    <property type="entry name" value="Diaminopimelate epimerase-like"/>
    <property type="match status" value="1"/>
</dbReference>
<dbReference type="InterPro" id="IPR003719">
    <property type="entry name" value="Phenazine_PhzF-like"/>
</dbReference>
<evidence type="ECO:0000256" key="1">
    <source>
        <dbReference type="PIRSR" id="PIRSR016184-1"/>
    </source>
</evidence>